<dbReference type="SMART" id="SM00419">
    <property type="entry name" value="HTH_CRP"/>
    <property type="match status" value="1"/>
</dbReference>
<dbReference type="SUPFAM" id="SSF51206">
    <property type="entry name" value="cAMP-binding domain-like"/>
    <property type="match status" value="1"/>
</dbReference>
<evidence type="ECO:0000256" key="3">
    <source>
        <dbReference type="ARBA" id="ARBA00023163"/>
    </source>
</evidence>
<evidence type="ECO:0000256" key="2">
    <source>
        <dbReference type="ARBA" id="ARBA00023125"/>
    </source>
</evidence>
<gene>
    <name evidence="5" type="ORF">FF100_36065</name>
</gene>
<accession>A0A5C4L7N1</accession>
<dbReference type="InterPro" id="IPR018490">
    <property type="entry name" value="cNMP-bd_dom_sf"/>
</dbReference>
<dbReference type="AlphaFoldDB" id="A0A5C4L7N1"/>
<dbReference type="InterPro" id="IPR012318">
    <property type="entry name" value="HTH_CRP"/>
</dbReference>
<evidence type="ECO:0000313" key="5">
    <source>
        <dbReference type="EMBL" id="TNC05168.1"/>
    </source>
</evidence>
<dbReference type="InterPro" id="IPR014710">
    <property type="entry name" value="RmlC-like_jellyroll"/>
</dbReference>
<dbReference type="GO" id="GO:0003677">
    <property type="term" value="F:DNA binding"/>
    <property type="evidence" value="ECO:0007669"/>
    <property type="project" value="UniProtKB-KW"/>
</dbReference>
<reference evidence="5 6" key="1">
    <citation type="submission" date="2019-06" db="EMBL/GenBank/DDBJ databases">
        <title>Genome of Methylobacterium sp. 17Sr1-39.</title>
        <authorList>
            <person name="Seo T."/>
        </authorList>
    </citation>
    <scope>NUCLEOTIDE SEQUENCE [LARGE SCALE GENOMIC DNA]</scope>
    <source>
        <strain evidence="5 6">17Sr1-39</strain>
    </source>
</reference>
<dbReference type="Pfam" id="PF13545">
    <property type="entry name" value="HTH_Crp_2"/>
    <property type="match status" value="1"/>
</dbReference>
<evidence type="ECO:0000256" key="1">
    <source>
        <dbReference type="ARBA" id="ARBA00023015"/>
    </source>
</evidence>
<dbReference type="PROSITE" id="PS51063">
    <property type="entry name" value="HTH_CRP_2"/>
    <property type="match status" value="1"/>
</dbReference>
<name>A0A5C4L7N1_9HYPH</name>
<sequence length="247" mass="28183">MGNIHSRKLEHFTQLSPASKIALSTLASNRVCHYGAHEDIIREGDRPHVMRLILSGWAYRYKQLYDGRRQILALCLPGNLCDHNVFILREMDHTLGALTPVTLTEITPAALHALTLAHPCIAQALWWETLVNVATQREWTTNMGCRYAVERLAHLFCEIFYRLRSVGLIEDTSCPMPLTQSDLADTTGMTTVHVNRSLQELRTKRLITIKHRRLTIPDLAALERRALFSPSYLHLNHTGQRRDTKEG</sequence>
<dbReference type="GO" id="GO:0006355">
    <property type="term" value="P:regulation of DNA-templated transcription"/>
    <property type="evidence" value="ECO:0007669"/>
    <property type="project" value="InterPro"/>
</dbReference>
<dbReference type="OrthoDB" id="7584044at2"/>
<protein>
    <submittedName>
        <fullName evidence="5">Crp/Fnr family transcriptional regulator</fullName>
    </submittedName>
</protein>
<dbReference type="InterPro" id="IPR036388">
    <property type="entry name" value="WH-like_DNA-bd_sf"/>
</dbReference>
<dbReference type="Proteomes" id="UP000305267">
    <property type="component" value="Unassembled WGS sequence"/>
</dbReference>
<dbReference type="InterPro" id="IPR000595">
    <property type="entry name" value="cNMP-bd_dom"/>
</dbReference>
<evidence type="ECO:0000259" key="4">
    <source>
        <dbReference type="PROSITE" id="PS51063"/>
    </source>
</evidence>
<organism evidence="5 6">
    <name type="scientific">Methylobacterium terricola</name>
    <dbReference type="NCBI Taxonomy" id="2583531"/>
    <lineage>
        <taxon>Bacteria</taxon>
        <taxon>Pseudomonadati</taxon>
        <taxon>Pseudomonadota</taxon>
        <taxon>Alphaproteobacteria</taxon>
        <taxon>Hyphomicrobiales</taxon>
        <taxon>Methylobacteriaceae</taxon>
        <taxon>Methylobacterium</taxon>
    </lineage>
</organism>
<keyword evidence="1" id="KW-0805">Transcription regulation</keyword>
<keyword evidence="3" id="KW-0804">Transcription</keyword>
<dbReference type="InterPro" id="IPR036390">
    <property type="entry name" value="WH_DNA-bd_sf"/>
</dbReference>
<keyword evidence="2" id="KW-0238">DNA-binding</keyword>
<dbReference type="Gene3D" id="2.60.120.10">
    <property type="entry name" value="Jelly Rolls"/>
    <property type="match status" value="1"/>
</dbReference>
<dbReference type="CDD" id="cd00038">
    <property type="entry name" value="CAP_ED"/>
    <property type="match status" value="1"/>
</dbReference>
<feature type="domain" description="HTH crp-type" evidence="4">
    <location>
        <begin position="146"/>
        <end position="220"/>
    </location>
</feature>
<evidence type="ECO:0000313" key="6">
    <source>
        <dbReference type="Proteomes" id="UP000305267"/>
    </source>
</evidence>
<keyword evidence="6" id="KW-1185">Reference proteome</keyword>
<dbReference type="Pfam" id="PF00027">
    <property type="entry name" value="cNMP_binding"/>
    <property type="match status" value="1"/>
</dbReference>
<dbReference type="Gene3D" id="1.10.10.10">
    <property type="entry name" value="Winged helix-like DNA-binding domain superfamily/Winged helix DNA-binding domain"/>
    <property type="match status" value="1"/>
</dbReference>
<dbReference type="EMBL" id="VDDA01000067">
    <property type="protein sequence ID" value="TNC05168.1"/>
    <property type="molecule type" value="Genomic_DNA"/>
</dbReference>
<dbReference type="SUPFAM" id="SSF46785">
    <property type="entry name" value="Winged helix' DNA-binding domain"/>
    <property type="match status" value="1"/>
</dbReference>
<proteinExistence type="predicted"/>
<comment type="caution">
    <text evidence="5">The sequence shown here is derived from an EMBL/GenBank/DDBJ whole genome shotgun (WGS) entry which is preliminary data.</text>
</comment>